<evidence type="ECO:0000313" key="15">
    <source>
        <dbReference type="Proteomes" id="UP001500121"/>
    </source>
</evidence>
<evidence type="ECO:0000256" key="11">
    <source>
        <dbReference type="SAM" id="MobiDB-lite"/>
    </source>
</evidence>
<evidence type="ECO:0000256" key="6">
    <source>
        <dbReference type="ARBA" id="ARBA00023235"/>
    </source>
</evidence>
<dbReference type="RefSeq" id="WP_345479254.1">
    <property type="nucleotide sequence ID" value="NZ_BAABLP010000001.1"/>
</dbReference>
<comment type="caution">
    <text evidence="14">The sequence shown here is derived from an EMBL/GenBank/DDBJ whole genome shotgun (WGS) entry which is preliminary data.</text>
</comment>
<reference evidence="15" key="1">
    <citation type="journal article" date="2019" name="Int. J. Syst. Evol. Microbiol.">
        <title>The Global Catalogue of Microorganisms (GCM) 10K type strain sequencing project: providing services to taxonomists for standard genome sequencing and annotation.</title>
        <authorList>
            <consortium name="The Broad Institute Genomics Platform"/>
            <consortium name="The Broad Institute Genome Sequencing Center for Infectious Disease"/>
            <person name="Wu L."/>
            <person name="Ma J."/>
        </authorList>
    </citation>
    <scope>NUCLEOTIDE SEQUENCE [LARGE SCALE GENOMIC DNA]</scope>
    <source>
        <strain evidence="15">JCM 19015</strain>
    </source>
</reference>
<name>A0ABP8YU62_9MICO</name>
<dbReference type="InterPro" id="IPR014016">
    <property type="entry name" value="UvrD-like_ATP-bd"/>
</dbReference>
<keyword evidence="2 10" id="KW-0547">Nucleotide-binding</keyword>
<evidence type="ECO:0000313" key="14">
    <source>
        <dbReference type="EMBL" id="GAA4736998.1"/>
    </source>
</evidence>
<keyword evidence="5 10" id="KW-0067">ATP-binding</keyword>
<keyword evidence="15" id="KW-1185">Reference proteome</keyword>
<evidence type="ECO:0000256" key="4">
    <source>
        <dbReference type="ARBA" id="ARBA00022806"/>
    </source>
</evidence>
<dbReference type="PROSITE" id="PS51198">
    <property type="entry name" value="UVRD_HELICASE_ATP_BIND"/>
    <property type="match status" value="1"/>
</dbReference>
<dbReference type="Pfam" id="PF13361">
    <property type="entry name" value="UvrD_C"/>
    <property type="match status" value="2"/>
</dbReference>
<keyword evidence="4 10" id="KW-0347">Helicase</keyword>
<keyword evidence="3 10" id="KW-0378">Hydrolase</keyword>
<dbReference type="Proteomes" id="UP001500121">
    <property type="component" value="Unassembled WGS sequence"/>
</dbReference>
<evidence type="ECO:0000259" key="13">
    <source>
        <dbReference type="PROSITE" id="PS51217"/>
    </source>
</evidence>
<dbReference type="Gene3D" id="1.10.10.160">
    <property type="match status" value="1"/>
</dbReference>
<accession>A0ABP8YU62</accession>
<dbReference type="Pfam" id="PF00580">
    <property type="entry name" value="UvrD-helicase"/>
    <property type="match status" value="1"/>
</dbReference>
<feature type="domain" description="UvrD-like helicase C-terminal" evidence="13">
    <location>
        <begin position="299"/>
        <end position="543"/>
    </location>
</feature>
<organism evidence="14 15">
    <name type="scientific">Amnibacterium soli</name>
    <dbReference type="NCBI Taxonomy" id="1282736"/>
    <lineage>
        <taxon>Bacteria</taxon>
        <taxon>Bacillati</taxon>
        <taxon>Actinomycetota</taxon>
        <taxon>Actinomycetes</taxon>
        <taxon>Micrococcales</taxon>
        <taxon>Microbacteriaceae</taxon>
        <taxon>Amnibacterium</taxon>
    </lineage>
</organism>
<dbReference type="GO" id="GO:0004386">
    <property type="term" value="F:helicase activity"/>
    <property type="evidence" value="ECO:0007669"/>
    <property type="project" value="UniProtKB-KW"/>
</dbReference>
<comment type="similarity">
    <text evidence="1">Belongs to the helicase family. UvrD subfamily.</text>
</comment>
<gene>
    <name evidence="14" type="ORF">GCM10025783_04090</name>
</gene>
<comment type="catalytic activity">
    <reaction evidence="9">
        <text>ATP + H2O = ADP + phosphate + H(+)</text>
        <dbReference type="Rhea" id="RHEA:13065"/>
        <dbReference type="ChEBI" id="CHEBI:15377"/>
        <dbReference type="ChEBI" id="CHEBI:15378"/>
        <dbReference type="ChEBI" id="CHEBI:30616"/>
        <dbReference type="ChEBI" id="CHEBI:43474"/>
        <dbReference type="ChEBI" id="CHEBI:456216"/>
        <dbReference type="EC" id="5.6.2.4"/>
    </reaction>
</comment>
<evidence type="ECO:0000256" key="7">
    <source>
        <dbReference type="ARBA" id="ARBA00034617"/>
    </source>
</evidence>
<dbReference type="InterPro" id="IPR000212">
    <property type="entry name" value="DNA_helicase_UvrD/REP"/>
</dbReference>
<evidence type="ECO:0000256" key="10">
    <source>
        <dbReference type="PROSITE-ProRule" id="PRU00560"/>
    </source>
</evidence>
<proteinExistence type="inferred from homology"/>
<dbReference type="InterPro" id="IPR027417">
    <property type="entry name" value="P-loop_NTPase"/>
</dbReference>
<dbReference type="Gene3D" id="1.10.486.10">
    <property type="entry name" value="PCRA, domain 4"/>
    <property type="match status" value="1"/>
</dbReference>
<evidence type="ECO:0000256" key="9">
    <source>
        <dbReference type="ARBA" id="ARBA00048988"/>
    </source>
</evidence>
<feature type="domain" description="UvrD-like helicase ATP-binding" evidence="12">
    <location>
        <begin position="19"/>
        <end position="298"/>
    </location>
</feature>
<dbReference type="PANTHER" id="PTHR11070:SF69">
    <property type="entry name" value="ATP-DEPENDENT DNA HELICASE UVRD2"/>
    <property type="match status" value="1"/>
</dbReference>
<dbReference type="InterPro" id="IPR014017">
    <property type="entry name" value="DNA_helicase_UvrD-like_C"/>
</dbReference>
<evidence type="ECO:0000256" key="3">
    <source>
        <dbReference type="ARBA" id="ARBA00022801"/>
    </source>
</evidence>
<sequence>MIDAGPTGLAVPDPEALLDALDEQQRAAAEALTGSVCVLAGAGTGKTRTITHRIAYGVASGVYPPKRVMALTFTTRAAAELRARLASLGAPGIAARTFHSAALAQLNHFWPQLMGSPAPSLLDSKARLVARAAEGLRMRLGTAALKDAAAEIEYRKTAAMGYERYAAVALDRPMPEGLDVDAMVTLQERYETIKDEQRMLDFEDVLLATTGMIESEPEVANEVREQYRFFTVDEYQDVSPAQQHLLEAWLGDHTDVCVVGDASQTIYSFAGAQNEYLLRFGERPGASVVRLEHNYRSVDGVVKAANALMTGRRGALTLTAVRRAADPREPALAVRDYADDADEAAGVAQAVAAQIAGGTPPADIAVLVRINAQAAVLEQAFAAAGVPVTTGRATRYFEQPIVRKAVELLRAAVLARLEEPLVKSVSDALRQLGHTHHAPQGPGEQRTRWELLDALGTLAEQAPAGTTLPAFVAELAERAAAQHEPPVGAVSVLTLHAAKGLEWPVVFMVGVSEGLLPISYATTQAEVEEERRLLYVGVTRAKDRLRLSWARSAAPRPGERRPSRFLAELGPSVQVRPPVGTSTARARVAARG</sequence>
<keyword evidence="6" id="KW-0413">Isomerase</keyword>
<dbReference type="CDD" id="cd18807">
    <property type="entry name" value="SF1_C_UvrD"/>
    <property type="match status" value="1"/>
</dbReference>
<dbReference type="PANTHER" id="PTHR11070">
    <property type="entry name" value="UVRD / RECB / PCRA DNA HELICASE FAMILY MEMBER"/>
    <property type="match status" value="1"/>
</dbReference>
<evidence type="ECO:0000256" key="1">
    <source>
        <dbReference type="ARBA" id="ARBA00009922"/>
    </source>
</evidence>
<protein>
    <recommendedName>
        <fullName evidence="8">DNA 3'-5' helicase</fullName>
        <ecNumber evidence="8">5.6.2.4</ecNumber>
    </recommendedName>
</protein>
<dbReference type="InterPro" id="IPR013986">
    <property type="entry name" value="DExx_box_DNA_helicase_dom_sf"/>
</dbReference>
<evidence type="ECO:0000256" key="8">
    <source>
        <dbReference type="ARBA" id="ARBA00034808"/>
    </source>
</evidence>
<comment type="catalytic activity">
    <reaction evidence="7">
        <text>Couples ATP hydrolysis with the unwinding of duplex DNA by translocating in the 3'-5' direction.</text>
        <dbReference type="EC" id="5.6.2.4"/>
    </reaction>
</comment>
<dbReference type="SUPFAM" id="SSF52540">
    <property type="entry name" value="P-loop containing nucleoside triphosphate hydrolases"/>
    <property type="match status" value="1"/>
</dbReference>
<dbReference type="PROSITE" id="PS51217">
    <property type="entry name" value="UVRD_HELICASE_CTER"/>
    <property type="match status" value="1"/>
</dbReference>
<feature type="region of interest" description="Disordered" evidence="11">
    <location>
        <begin position="551"/>
        <end position="592"/>
    </location>
</feature>
<evidence type="ECO:0000259" key="12">
    <source>
        <dbReference type="PROSITE" id="PS51198"/>
    </source>
</evidence>
<dbReference type="Gene3D" id="3.40.50.300">
    <property type="entry name" value="P-loop containing nucleotide triphosphate hydrolases"/>
    <property type="match status" value="3"/>
</dbReference>
<dbReference type="EMBL" id="BAABLP010000001">
    <property type="protein sequence ID" value="GAA4736998.1"/>
    <property type="molecule type" value="Genomic_DNA"/>
</dbReference>
<feature type="binding site" evidence="10">
    <location>
        <begin position="40"/>
        <end position="47"/>
    </location>
    <ligand>
        <name>ATP</name>
        <dbReference type="ChEBI" id="CHEBI:30616"/>
    </ligand>
</feature>
<evidence type="ECO:0000256" key="5">
    <source>
        <dbReference type="ARBA" id="ARBA00022840"/>
    </source>
</evidence>
<dbReference type="EC" id="5.6.2.4" evidence="8"/>
<evidence type="ECO:0000256" key="2">
    <source>
        <dbReference type="ARBA" id="ARBA00022741"/>
    </source>
</evidence>
<dbReference type="CDD" id="cd17932">
    <property type="entry name" value="DEXQc_UvrD"/>
    <property type="match status" value="1"/>
</dbReference>